<dbReference type="Proteomes" id="UP001352263">
    <property type="component" value="Unassembled WGS sequence"/>
</dbReference>
<evidence type="ECO:0000256" key="1">
    <source>
        <dbReference type="SAM" id="MobiDB-lite"/>
    </source>
</evidence>
<evidence type="ECO:0000313" key="3">
    <source>
        <dbReference type="Proteomes" id="UP001352263"/>
    </source>
</evidence>
<dbReference type="EMBL" id="JAWIIV010000032">
    <property type="protein sequence ID" value="MEC4722541.1"/>
    <property type="molecule type" value="Genomic_DNA"/>
</dbReference>
<feature type="region of interest" description="Disordered" evidence="1">
    <location>
        <begin position="922"/>
        <end position="953"/>
    </location>
</feature>
<dbReference type="RefSeq" id="WP_326509212.1">
    <property type="nucleotide sequence ID" value="NZ_JAWIIV010000032.1"/>
</dbReference>
<protein>
    <submittedName>
        <fullName evidence="2">Uncharacterized protein</fullName>
    </submittedName>
</protein>
<gene>
    <name evidence="2" type="ORF">RY831_25575</name>
</gene>
<proteinExistence type="predicted"/>
<keyword evidence="3" id="KW-1185">Reference proteome</keyword>
<feature type="compositionally biased region" description="Basic and acidic residues" evidence="1">
    <location>
        <begin position="924"/>
        <end position="939"/>
    </location>
</feature>
<organism evidence="2 3">
    <name type="scientific">Noviherbaspirillum album</name>
    <dbReference type="NCBI Taxonomy" id="3080276"/>
    <lineage>
        <taxon>Bacteria</taxon>
        <taxon>Pseudomonadati</taxon>
        <taxon>Pseudomonadota</taxon>
        <taxon>Betaproteobacteria</taxon>
        <taxon>Burkholderiales</taxon>
        <taxon>Oxalobacteraceae</taxon>
        <taxon>Noviherbaspirillum</taxon>
    </lineage>
</organism>
<reference evidence="2 3" key="1">
    <citation type="submission" date="2023-10" db="EMBL/GenBank/DDBJ databases">
        <title>Noviherbaspirillum sp. CPCC 100848 genome assembly.</title>
        <authorList>
            <person name="Li X.Y."/>
            <person name="Fang X.M."/>
        </authorList>
    </citation>
    <scope>NUCLEOTIDE SEQUENCE [LARGE SCALE GENOMIC DNA]</scope>
    <source>
        <strain evidence="2 3">CPCC 100848</strain>
    </source>
</reference>
<evidence type="ECO:0000313" key="2">
    <source>
        <dbReference type="EMBL" id="MEC4722541.1"/>
    </source>
</evidence>
<accession>A0ABU6JGD1</accession>
<name>A0ABU6JGD1_9BURK</name>
<feature type="region of interest" description="Disordered" evidence="1">
    <location>
        <begin position="866"/>
        <end position="902"/>
    </location>
</feature>
<comment type="caution">
    <text evidence="2">The sequence shown here is derived from an EMBL/GenBank/DDBJ whole genome shotgun (WGS) entry which is preliminary data.</text>
</comment>
<sequence length="984" mass="108876">MSSVRTGPTTPMAEKPLSPEMQSAVPLPDVREEPGRSPTPPGPLSEDEINQRLKQFDGIYPEQTPKVRERTEQLFRELLQEFPELSFERQSPQVAAPDAAAPDAAQQAAPAQPLADFVARNVRIRVNPSFTTGEGIVPLYLADRQAKLRRWEGAHQPNFELIRQAFEIVEEVNQLKKNGAITTAKKEAAYQSKENRTITMAQKQAAYERAAALLRRGIGIDDDTWELAKADIRKMGAWDASDGLLHLLVTAGFAGLIGADLFPEGVKKFAKYPLTLVSNTVLNAFSQIGLNAIQDVASGNHGVPVMAANIAASPRLMDLSPTIMTTIQEVRDTMQQLQGDPDNLEELRERLRTLDKRLEKHHTDYKLKIASARTYMEKYRRTLPYRIVVSMPTTIATLALAPEAPFMLPVAVGLAALHQAVIIGLARWDEVSKFNHVLLSNAVRGNYIKRNEDGTPQLDENNRPVVDTDVIRAMWSHPVDKIQNEFALVYTERLARYYRQLNKDCKALKKAGSNAANRQKYQERIDRRQSKIDSLQQDIIHFTEGLDAIRANRRGAQWSKLDMNGVIAKMLMDPREHVKQLTKVRLQRPGEFLVELGDRIYGTAALRLVGLGIEDAARAGDVQAPGQPISQSGILFSSAVTTPTAKHFKATMARKPFFDQAPPEEEDLIPRNSLYGRWYATSGPFKPFVPLKIPGRDKPLLVDLTKTDAWAKHVNSFAYRVNHRLFATLTNIAKNSGEIIATPVALHTASNRNRTVKELRAEIARTLQADTTAQGQAEPQVDNEAMAMRQRVIAQLEKNAADADEVVNTVRQKIKEVVQFAGYEMGLVKVDLDFLSSTAGAAPVSAGEDSQGPALGIIIPGQSTVEASQVGHGLPPVQEESGASADARRATRSNTSTSRPHSMVERGFEAFQSAARALFPIGESPEHSDDAQTPRDVHMQEASSPTRLEPRQEPINTPLFAEGQVEALLDQISREADAYVRGRT</sequence>
<feature type="region of interest" description="Disordered" evidence="1">
    <location>
        <begin position="1"/>
        <end position="47"/>
    </location>
</feature>